<gene>
    <name evidence="2" type="ORF">PCON_12948</name>
</gene>
<feature type="signal peptide" evidence="1">
    <location>
        <begin position="1"/>
        <end position="32"/>
    </location>
</feature>
<evidence type="ECO:0000256" key="1">
    <source>
        <dbReference type="SAM" id="SignalP"/>
    </source>
</evidence>
<evidence type="ECO:0000313" key="2">
    <source>
        <dbReference type="EMBL" id="CCX32316.1"/>
    </source>
</evidence>
<protein>
    <recommendedName>
        <fullName evidence="4">Secreted protein</fullName>
    </recommendedName>
</protein>
<keyword evidence="1" id="KW-0732">Signal</keyword>
<accession>U4LV87</accession>
<proteinExistence type="predicted"/>
<sequence>MIQNRGSFHLRTTHHVTVTLVLISRLSTLTKGRPRPRSYTRTGGIKVMKFKSHVQNSCAVTSPNNCGAHVRMTRRP</sequence>
<evidence type="ECO:0000313" key="3">
    <source>
        <dbReference type="Proteomes" id="UP000018144"/>
    </source>
</evidence>
<feature type="chain" id="PRO_5004651822" description="Secreted protein" evidence="1">
    <location>
        <begin position="33"/>
        <end position="76"/>
    </location>
</feature>
<evidence type="ECO:0008006" key="4">
    <source>
        <dbReference type="Google" id="ProtNLM"/>
    </source>
</evidence>
<keyword evidence="3" id="KW-1185">Reference proteome</keyword>
<reference evidence="2 3" key="1">
    <citation type="journal article" date="2013" name="PLoS Genet.">
        <title>The genome and development-dependent transcriptomes of Pyronema confluens: a window into fungal evolution.</title>
        <authorList>
            <person name="Traeger S."/>
            <person name="Altegoer F."/>
            <person name="Freitag M."/>
            <person name="Gabaldon T."/>
            <person name="Kempken F."/>
            <person name="Kumar A."/>
            <person name="Marcet-Houben M."/>
            <person name="Poggeler S."/>
            <person name="Stajich J.E."/>
            <person name="Nowrousian M."/>
        </authorList>
    </citation>
    <scope>NUCLEOTIDE SEQUENCE [LARGE SCALE GENOMIC DNA]</scope>
    <source>
        <strain evidence="3">CBS 100304</strain>
        <tissue evidence="2">Vegetative mycelium</tissue>
    </source>
</reference>
<name>U4LV87_PYROM</name>
<dbReference type="AlphaFoldDB" id="U4LV87"/>
<organism evidence="2 3">
    <name type="scientific">Pyronema omphalodes (strain CBS 100304)</name>
    <name type="common">Pyronema confluens</name>
    <dbReference type="NCBI Taxonomy" id="1076935"/>
    <lineage>
        <taxon>Eukaryota</taxon>
        <taxon>Fungi</taxon>
        <taxon>Dikarya</taxon>
        <taxon>Ascomycota</taxon>
        <taxon>Pezizomycotina</taxon>
        <taxon>Pezizomycetes</taxon>
        <taxon>Pezizales</taxon>
        <taxon>Pyronemataceae</taxon>
        <taxon>Pyronema</taxon>
    </lineage>
</organism>
<dbReference type="EMBL" id="HF935830">
    <property type="protein sequence ID" value="CCX32316.1"/>
    <property type="molecule type" value="Genomic_DNA"/>
</dbReference>
<dbReference type="Proteomes" id="UP000018144">
    <property type="component" value="Unassembled WGS sequence"/>
</dbReference>